<feature type="compositionally biased region" description="Low complexity" evidence="1">
    <location>
        <begin position="420"/>
        <end position="437"/>
    </location>
</feature>
<evidence type="ECO:0000256" key="1">
    <source>
        <dbReference type="SAM" id="MobiDB-lite"/>
    </source>
</evidence>
<keyword evidence="3" id="KW-1185">Reference proteome</keyword>
<feature type="region of interest" description="Disordered" evidence="1">
    <location>
        <begin position="131"/>
        <end position="237"/>
    </location>
</feature>
<feature type="compositionally biased region" description="Pro residues" evidence="1">
    <location>
        <begin position="141"/>
        <end position="151"/>
    </location>
</feature>
<evidence type="ECO:0000313" key="3">
    <source>
        <dbReference type="Proteomes" id="UP001175000"/>
    </source>
</evidence>
<gene>
    <name evidence="2" type="ORF">B0T14DRAFT_536111</name>
</gene>
<evidence type="ECO:0000313" key="2">
    <source>
        <dbReference type="EMBL" id="KAK0623159.1"/>
    </source>
</evidence>
<comment type="caution">
    <text evidence="2">The sequence shown here is derived from an EMBL/GenBank/DDBJ whole genome shotgun (WGS) entry which is preliminary data.</text>
</comment>
<proteinExistence type="predicted"/>
<reference evidence="2" key="1">
    <citation type="submission" date="2023-06" db="EMBL/GenBank/DDBJ databases">
        <title>Genome-scale phylogeny and comparative genomics of the fungal order Sordariales.</title>
        <authorList>
            <consortium name="Lawrence Berkeley National Laboratory"/>
            <person name="Hensen N."/>
            <person name="Bonometti L."/>
            <person name="Westerberg I."/>
            <person name="Brannstrom I.O."/>
            <person name="Guillou S."/>
            <person name="Cros-Aarteil S."/>
            <person name="Calhoun S."/>
            <person name="Haridas S."/>
            <person name="Kuo A."/>
            <person name="Mondo S."/>
            <person name="Pangilinan J."/>
            <person name="Riley R."/>
            <person name="Labutti K."/>
            <person name="Andreopoulos B."/>
            <person name="Lipzen A."/>
            <person name="Chen C."/>
            <person name="Yanf M."/>
            <person name="Daum C."/>
            <person name="Ng V."/>
            <person name="Clum A."/>
            <person name="Steindorff A."/>
            <person name="Ohm R."/>
            <person name="Martin F."/>
            <person name="Silar P."/>
            <person name="Natvig D."/>
            <person name="Lalanne C."/>
            <person name="Gautier V."/>
            <person name="Ament-Velasquez S.L."/>
            <person name="Kruys A."/>
            <person name="Hutchinson M.I."/>
            <person name="Powell A.J."/>
            <person name="Barry K."/>
            <person name="Miller A.N."/>
            <person name="Grigoriev I.V."/>
            <person name="Debuchy R."/>
            <person name="Gladieux P."/>
            <person name="Thoren M.H."/>
            <person name="Johannesson H."/>
        </authorList>
    </citation>
    <scope>NUCLEOTIDE SEQUENCE</scope>
    <source>
        <strain evidence="2">CBS 606.72</strain>
    </source>
</reference>
<feature type="region of interest" description="Disordered" evidence="1">
    <location>
        <begin position="505"/>
        <end position="524"/>
    </location>
</feature>
<sequence length="623" mass="67541">MDDTARLVSELHDKLAELDGKVAAYQRDMLAQFHKHMDDCLKGYPQHVSNEVSRVIAASMFKYPALSPRNSGDQSPRSDDVEDIARIAWDGRKSPPPILYHTSGKPKDGPRSPHQREKEFQGLFTPSYLPLLDSSYNSPLQSPPVSPPPQTAPSAAPTIDAPEKVEEPTIAEVTTEGAARPSLVRRSTDRSLSSVESSGSETKVRRSALRRSSSSTKGSPRRVRFDFEGAEVLPSTSPEEPVAILALPAEAEIPELLVQLEAAMPDTSAIAEVDESSYSLGMSLLDVEGEEDLLPRPRKVSSTQALQALTRSPLDAGTTWTVVNADPEGLPQINGDKEADGVSKAEVHEQPQSLVSLKRKPEITILQQSSVDNHRLDELLGSPIEELEEYHDEDDDSEEEFLSMSTKLTRKTPSPIAQMPFPKAPVASAAAPTPAVAGSKGSNQPLTRSQPASVSNKKAHNEDVGDDVFSFDDEGGQTEKYLPGDDENDDETPISDRLRLRLANAGNAPTPPLEADDRSTTTSVPPVSLSTGLFSASIGSFNGRPLLVNPMNNPQLYDEIASMKNVHFLVGSIDGRTGVDSADTSSYRASLAKHVMGTPRSFTERLALEEAMERRQEEEGGNQ</sequence>
<feature type="compositionally biased region" description="Acidic residues" evidence="1">
    <location>
        <begin position="464"/>
        <end position="476"/>
    </location>
</feature>
<dbReference type="Proteomes" id="UP001175000">
    <property type="component" value="Unassembled WGS sequence"/>
</dbReference>
<dbReference type="EMBL" id="JAULSU010000003">
    <property type="protein sequence ID" value="KAK0623159.1"/>
    <property type="molecule type" value="Genomic_DNA"/>
</dbReference>
<name>A0AA39WWY3_9PEZI</name>
<protein>
    <submittedName>
        <fullName evidence="2">Uncharacterized protein</fullName>
    </submittedName>
</protein>
<feature type="compositionally biased region" description="Polar residues" evidence="1">
    <location>
        <begin position="440"/>
        <end position="456"/>
    </location>
</feature>
<feature type="compositionally biased region" description="Low complexity" evidence="1">
    <location>
        <begin position="191"/>
        <end position="200"/>
    </location>
</feature>
<dbReference type="AlphaFoldDB" id="A0AA39WWY3"/>
<organism evidence="2 3">
    <name type="scientific">Immersiella caudata</name>
    <dbReference type="NCBI Taxonomy" id="314043"/>
    <lineage>
        <taxon>Eukaryota</taxon>
        <taxon>Fungi</taxon>
        <taxon>Dikarya</taxon>
        <taxon>Ascomycota</taxon>
        <taxon>Pezizomycotina</taxon>
        <taxon>Sordariomycetes</taxon>
        <taxon>Sordariomycetidae</taxon>
        <taxon>Sordariales</taxon>
        <taxon>Lasiosphaeriaceae</taxon>
        <taxon>Immersiella</taxon>
    </lineage>
</organism>
<feature type="compositionally biased region" description="Acidic residues" evidence="1">
    <location>
        <begin position="385"/>
        <end position="401"/>
    </location>
</feature>
<feature type="compositionally biased region" description="Basic and acidic residues" evidence="1">
    <location>
        <begin position="105"/>
        <end position="117"/>
    </location>
</feature>
<feature type="region of interest" description="Disordered" evidence="1">
    <location>
        <begin position="368"/>
        <end position="492"/>
    </location>
</feature>
<accession>A0AA39WWY3</accession>
<feature type="region of interest" description="Disordered" evidence="1">
    <location>
        <begin position="92"/>
        <end position="117"/>
    </location>
</feature>